<dbReference type="InterPro" id="IPR036179">
    <property type="entry name" value="Ig-like_dom_sf"/>
</dbReference>
<evidence type="ECO:0000256" key="5">
    <source>
        <dbReference type="ARBA" id="ARBA00022989"/>
    </source>
</evidence>
<dbReference type="GO" id="GO:0005886">
    <property type="term" value="C:plasma membrane"/>
    <property type="evidence" value="ECO:0007669"/>
    <property type="project" value="UniProtKB-SubCell"/>
</dbReference>
<dbReference type="SMART" id="SM00409">
    <property type="entry name" value="IG"/>
    <property type="match status" value="2"/>
</dbReference>
<dbReference type="PROSITE" id="PS50835">
    <property type="entry name" value="IG_LIKE"/>
    <property type="match status" value="1"/>
</dbReference>
<evidence type="ECO:0000313" key="12">
    <source>
        <dbReference type="Ensembl" id="ENSCWAP00000005534.1"/>
    </source>
</evidence>
<protein>
    <recommendedName>
        <fullName evidence="11">Ig-like domain-containing protein</fullName>
    </recommendedName>
</protein>
<dbReference type="Proteomes" id="UP000694540">
    <property type="component" value="Unplaced"/>
</dbReference>
<keyword evidence="2" id="KW-1003">Cell membrane</keyword>
<keyword evidence="7" id="KW-1015">Disulfide bond</keyword>
<evidence type="ECO:0000313" key="13">
    <source>
        <dbReference type="Proteomes" id="UP000694540"/>
    </source>
</evidence>
<evidence type="ECO:0000259" key="11">
    <source>
        <dbReference type="PROSITE" id="PS50835"/>
    </source>
</evidence>
<dbReference type="GO" id="GO:0007155">
    <property type="term" value="P:cell adhesion"/>
    <property type="evidence" value="ECO:0007669"/>
    <property type="project" value="InterPro"/>
</dbReference>
<feature type="domain" description="Ig-like" evidence="11">
    <location>
        <begin position="23"/>
        <end position="138"/>
    </location>
</feature>
<keyword evidence="8" id="KW-0325">Glycoprotein</keyword>
<dbReference type="Pfam" id="PF05790">
    <property type="entry name" value="C2-set"/>
    <property type="match status" value="1"/>
</dbReference>
<reference evidence="12" key="1">
    <citation type="submission" date="2025-08" db="UniProtKB">
        <authorList>
            <consortium name="Ensembl"/>
        </authorList>
    </citation>
    <scope>IDENTIFICATION</scope>
</reference>
<keyword evidence="6" id="KW-0472">Membrane</keyword>
<keyword evidence="13" id="KW-1185">Reference proteome</keyword>
<dbReference type="GeneTree" id="ENSGT00390000001745"/>
<dbReference type="AlphaFoldDB" id="A0A8C3VR99"/>
<dbReference type="InterPro" id="IPR008424">
    <property type="entry name" value="Ig_C2-set"/>
</dbReference>
<dbReference type="InterPro" id="IPR003599">
    <property type="entry name" value="Ig_sub"/>
</dbReference>
<dbReference type="PANTHER" id="PTHR11422:SF0">
    <property type="entry name" value="T-CELL SURFACE GLYCOPROTEIN CD4"/>
    <property type="match status" value="1"/>
</dbReference>
<dbReference type="FunFam" id="2.60.40.10:FF:001221">
    <property type="entry name" value="T-cell surface glycoprotein CD4"/>
    <property type="match status" value="1"/>
</dbReference>
<evidence type="ECO:0000256" key="1">
    <source>
        <dbReference type="ARBA" id="ARBA00004251"/>
    </source>
</evidence>
<keyword evidence="4" id="KW-0677">Repeat</keyword>
<dbReference type="Gene3D" id="2.60.40.10">
    <property type="entry name" value="Immunoglobulins"/>
    <property type="match status" value="2"/>
</dbReference>
<dbReference type="SUPFAM" id="SSF48726">
    <property type="entry name" value="Immunoglobulin"/>
    <property type="match status" value="2"/>
</dbReference>
<dbReference type="InterPro" id="IPR007110">
    <property type="entry name" value="Ig-like_dom"/>
</dbReference>
<reference evidence="12" key="2">
    <citation type="submission" date="2025-09" db="UniProtKB">
        <authorList>
            <consortium name="Ensembl"/>
        </authorList>
    </citation>
    <scope>IDENTIFICATION</scope>
</reference>
<dbReference type="InterPro" id="IPR013783">
    <property type="entry name" value="Ig-like_fold"/>
</dbReference>
<name>A0A8C3VR99_9CETA</name>
<evidence type="ECO:0000256" key="10">
    <source>
        <dbReference type="SAM" id="MobiDB-lite"/>
    </source>
</evidence>
<evidence type="ECO:0000256" key="7">
    <source>
        <dbReference type="ARBA" id="ARBA00023157"/>
    </source>
</evidence>
<evidence type="ECO:0000256" key="9">
    <source>
        <dbReference type="ARBA" id="ARBA00023319"/>
    </source>
</evidence>
<evidence type="ECO:0000256" key="2">
    <source>
        <dbReference type="ARBA" id="ARBA00022475"/>
    </source>
</evidence>
<dbReference type="PANTHER" id="PTHR11422">
    <property type="entry name" value="T-CELL SURFACE GLYCOPROTEIN CD4"/>
    <property type="match status" value="1"/>
</dbReference>
<keyword evidence="9" id="KW-0393">Immunoglobulin domain</keyword>
<accession>A0A8C3VR99</accession>
<evidence type="ECO:0000256" key="4">
    <source>
        <dbReference type="ARBA" id="ARBA00022737"/>
    </source>
</evidence>
<evidence type="ECO:0000256" key="8">
    <source>
        <dbReference type="ARBA" id="ARBA00023180"/>
    </source>
</evidence>
<feature type="region of interest" description="Disordered" evidence="10">
    <location>
        <begin position="88"/>
        <end position="112"/>
    </location>
</feature>
<organism evidence="12 13">
    <name type="scientific">Catagonus wagneri</name>
    <name type="common">Chacoan peccary</name>
    <dbReference type="NCBI Taxonomy" id="51154"/>
    <lineage>
        <taxon>Eukaryota</taxon>
        <taxon>Metazoa</taxon>
        <taxon>Chordata</taxon>
        <taxon>Craniata</taxon>
        <taxon>Vertebrata</taxon>
        <taxon>Euteleostomi</taxon>
        <taxon>Mammalia</taxon>
        <taxon>Eutheria</taxon>
        <taxon>Laurasiatheria</taxon>
        <taxon>Artiodactyla</taxon>
        <taxon>Suina</taxon>
        <taxon>Tayassuidae</taxon>
        <taxon>Catagonus</taxon>
    </lineage>
</organism>
<comment type="subcellular location">
    <subcellularLocation>
        <location evidence="1">Cell membrane</location>
        <topology evidence="1">Single-pass type I membrane protein</topology>
    </subcellularLocation>
</comment>
<proteinExistence type="predicted"/>
<keyword evidence="3" id="KW-0812">Transmembrane</keyword>
<evidence type="ECO:0000256" key="6">
    <source>
        <dbReference type="ARBA" id="ARBA00023136"/>
    </source>
</evidence>
<dbReference type="Ensembl" id="ENSCWAT00000005985.1">
    <property type="protein sequence ID" value="ENSCWAP00000005534.1"/>
    <property type="gene ID" value="ENSCWAG00000004259.1"/>
</dbReference>
<sequence length="147" mass="16191">MDPGTSLRHLFLVLQLGNTKLSPRVESKKNVWDQGSFPLVIKGLEVSDSAIYTCEVEDKRTEVQLLVFRLTASDTHLLEGQSLTLTLETPSGSHPTVQWKDPGNKTKPEGKSLSLSQVGLEDSGIWTCIVSQDKKTLVFNKNIVVLG</sequence>
<evidence type="ECO:0000256" key="3">
    <source>
        <dbReference type="ARBA" id="ARBA00022692"/>
    </source>
</evidence>
<keyword evidence="5" id="KW-1133">Transmembrane helix</keyword>